<gene>
    <name evidence="2" type="ORF">X801_03985</name>
</gene>
<feature type="compositionally biased region" description="Basic and acidic residues" evidence="1">
    <location>
        <begin position="487"/>
        <end position="498"/>
    </location>
</feature>
<dbReference type="EMBL" id="KV892832">
    <property type="protein sequence ID" value="OON20138.1"/>
    <property type="molecule type" value="Genomic_DNA"/>
</dbReference>
<evidence type="ECO:0000256" key="1">
    <source>
        <dbReference type="SAM" id="MobiDB-lite"/>
    </source>
</evidence>
<feature type="compositionally biased region" description="Low complexity" evidence="1">
    <location>
        <begin position="295"/>
        <end position="308"/>
    </location>
</feature>
<feature type="region of interest" description="Disordered" evidence="1">
    <location>
        <begin position="476"/>
        <end position="498"/>
    </location>
</feature>
<evidence type="ECO:0000313" key="3">
    <source>
        <dbReference type="Proteomes" id="UP000243686"/>
    </source>
</evidence>
<organism evidence="2 3">
    <name type="scientific">Opisthorchis viverrini</name>
    <name type="common">Southeast Asian liver fluke</name>
    <dbReference type="NCBI Taxonomy" id="6198"/>
    <lineage>
        <taxon>Eukaryota</taxon>
        <taxon>Metazoa</taxon>
        <taxon>Spiralia</taxon>
        <taxon>Lophotrochozoa</taxon>
        <taxon>Platyhelminthes</taxon>
        <taxon>Trematoda</taxon>
        <taxon>Digenea</taxon>
        <taxon>Opisthorchiida</taxon>
        <taxon>Opisthorchiata</taxon>
        <taxon>Opisthorchiidae</taxon>
        <taxon>Opisthorchis</taxon>
    </lineage>
</organism>
<evidence type="ECO:0000313" key="2">
    <source>
        <dbReference type="EMBL" id="OON20138.1"/>
    </source>
</evidence>
<protein>
    <submittedName>
        <fullName evidence="2">Uncharacterized protein</fullName>
    </submittedName>
</protein>
<accession>A0A1S8X0A0</accession>
<reference evidence="2 3" key="1">
    <citation type="submission" date="2015-03" db="EMBL/GenBank/DDBJ databases">
        <title>Draft genome of the nematode, Opisthorchis viverrini.</title>
        <authorList>
            <person name="Mitreva M."/>
        </authorList>
    </citation>
    <scope>NUCLEOTIDE SEQUENCE [LARGE SCALE GENOMIC DNA]</scope>
    <source>
        <strain evidence="2">Khon Kaen</strain>
    </source>
</reference>
<proteinExistence type="predicted"/>
<feature type="non-terminal residue" evidence="2">
    <location>
        <position position="1"/>
    </location>
</feature>
<keyword evidence="3" id="KW-1185">Reference proteome</keyword>
<feature type="region of interest" description="Disordered" evidence="1">
    <location>
        <begin position="613"/>
        <end position="766"/>
    </location>
</feature>
<feature type="compositionally biased region" description="Low complexity" evidence="1">
    <location>
        <begin position="644"/>
        <end position="654"/>
    </location>
</feature>
<feature type="compositionally biased region" description="Low complexity" evidence="1">
    <location>
        <begin position="197"/>
        <end position="221"/>
    </location>
</feature>
<feature type="compositionally biased region" description="Polar residues" evidence="1">
    <location>
        <begin position="732"/>
        <end position="766"/>
    </location>
</feature>
<feature type="compositionally biased region" description="Basic and acidic residues" evidence="1">
    <location>
        <begin position="276"/>
        <end position="289"/>
    </location>
</feature>
<feature type="region of interest" description="Disordered" evidence="1">
    <location>
        <begin position="188"/>
        <end position="316"/>
    </location>
</feature>
<feature type="compositionally biased region" description="Polar residues" evidence="1">
    <location>
        <begin position="685"/>
        <end position="720"/>
    </location>
</feature>
<feature type="compositionally biased region" description="Low complexity" evidence="1">
    <location>
        <begin position="232"/>
        <end position="245"/>
    </location>
</feature>
<name>A0A1S8X0A0_OPIVI</name>
<dbReference type="Proteomes" id="UP000243686">
    <property type="component" value="Unassembled WGS sequence"/>
</dbReference>
<feature type="compositionally biased region" description="Basic and acidic residues" evidence="1">
    <location>
        <begin position="668"/>
        <end position="684"/>
    </location>
</feature>
<sequence length="860" mass="93434">NIHELAHSACTIPLSDLVSEVPATEPRGIVRRPKEERTFPMPSVFTRKSKTKPVVQLQTCQTTGHSAPLNSPLEGDQLKCPLKPSLTYSSTLNRIAVRASSASPRPHSYGRRLTGVTVTFESTLPTQVWQASPSPSPPSISPTAFLRDNRMIVSVSDDWSIRESCLENHKLPKPSKCRSASFPNWLSHEADTDDSSDGTSPSGLTHQSTSSTCSSSDESITGGTRQIRHKNSSSTATATTDSSSSLDMRLVRAAGDSSATSTTKIRRRLHGSRTFGTEKRGHKKNEEKKRRPVPLSAGDGTDSSSSSSSEDDDLEALGWDEKTISAAMISRSAKARKHVLSGLPVLNSNSNGKSHNKKLSVVQKQQKTNGNLESVPSVSLTVQSVNQLSHPQSCLLVRRHNKPGVTGPINYTSPTVLRSGMAERSLGTVYVDPKRAFNTELLAVITNDYKPLSEWEQEYKVLPVRKGEHVCVLSQPMQSRPTNGTSDTHHKPDHSRDNNESNTWLYVRRWCVDHLVATGPPGFVPRHHCRLLPSKEILGLWQQSQLFRSNNGSCFTTPTDMKAKVMPVAPTTSELSDLAHLRLDEQSKLMVRYPFVRPNVELDTFHPAPPKLMVAHPQVPPPPAGFGSGCSFGGSETEDRDSGRGPSSGSEWSSGKGGSLNVTLDRSTAVDKTRTEAGLQRRSDVQSGNSSDRCRNTNSAEESQLGWYTTDGSVFSSGHSSNREEDVYSHETVAQTSSTSGELPHDQVSSLSQQTLPKQSTQAPSSSAITLTTCTGHAPVLELRTGGTPTLHAKVTNNTGTDSLVTSTTTCTTLVDSKAELSDTDVVTSRDSMSSVNPALWEPYKTVIHVNENSMEKFTL</sequence>
<dbReference type="AlphaFoldDB" id="A0A1S8X0A0"/>
<feature type="non-terminal residue" evidence="2">
    <location>
        <position position="860"/>
    </location>
</feature>
<feature type="compositionally biased region" description="Polar residues" evidence="1">
    <location>
        <begin position="476"/>
        <end position="486"/>
    </location>
</feature>